<keyword evidence="3" id="KW-1185">Reference proteome</keyword>
<organism evidence="2 3">
    <name type="scientific">Tenebrio molitor</name>
    <name type="common">Yellow mealworm beetle</name>
    <dbReference type="NCBI Taxonomy" id="7067"/>
    <lineage>
        <taxon>Eukaryota</taxon>
        <taxon>Metazoa</taxon>
        <taxon>Ecdysozoa</taxon>
        <taxon>Arthropoda</taxon>
        <taxon>Hexapoda</taxon>
        <taxon>Insecta</taxon>
        <taxon>Pterygota</taxon>
        <taxon>Neoptera</taxon>
        <taxon>Endopterygota</taxon>
        <taxon>Coleoptera</taxon>
        <taxon>Polyphaga</taxon>
        <taxon>Cucujiformia</taxon>
        <taxon>Tenebrionidae</taxon>
        <taxon>Tenebrio</taxon>
    </lineage>
</organism>
<dbReference type="Proteomes" id="UP000719412">
    <property type="component" value="Unassembled WGS sequence"/>
</dbReference>
<reference evidence="2" key="2">
    <citation type="submission" date="2021-08" db="EMBL/GenBank/DDBJ databases">
        <authorList>
            <person name="Eriksson T."/>
        </authorList>
    </citation>
    <scope>NUCLEOTIDE SEQUENCE</scope>
    <source>
        <strain evidence="2">Stoneville</strain>
        <tissue evidence="2">Whole head</tissue>
    </source>
</reference>
<sequence>MTSYGITDTLNLFETFCPDRKKRGRRGRPAGISSRQKSRSVRVCFAISGPYPDTSHPRQLPYGHCKPPPPDSTTVAIFPTRPTTRRRPPPGPVDVRLWLTRTCCWTCFSPRLPPTLRNPQPCPAPYALFDLMCRGGGDGSGRNFYQQGVLSGWESYGDVWEVAAGGLIAKIIFISARTGLFGDARFGRYRYGQEKDGAQRQGRHRTRKNPQQDIMIFAGNNRVGQRPSQPPTRGRYLMAAKQKAIVICSRVHLKLAGSQISLSQLVRAVFLIRSVNYLQLYISRTSERESETRRRLRPIQTFVCFIINVAAASNSSSCLHCVLHSLRFLCGILHVVRRNGQLSTNANSNGAGVIYAENRGVRPEEVAPSDPAAG</sequence>
<dbReference type="AlphaFoldDB" id="A0A8J6H7U0"/>
<evidence type="ECO:0000256" key="1">
    <source>
        <dbReference type="SAM" id="MobiDB-lite"/>
    </source>
</evidence>
<protein>
    <submittedName>
        <fullName evidence="2">Uncharacterized protein</fullName>
    </submittedName>
</protein>
<proteinExistence type="predicted"/>
<name>A0A8J6H7U0_TENMO</name>
<feature type="region of interest" description="Disordered" evidence="1">
    <location>
        <begin position="71"/>
        <end position="91"/>
    </location>
</feature>
<evidence type="ECO:0000313" key="3">
    <source>
        <dbReference type="Proteomes" id="UP000719412"/>
    </source>
</evidence>
<reference evidence="2" key="1">
    <citation type="journal article" date="2020" name="J Insects Food Feed">
        <title>The yellow mealworm (Tenebrio molitor) genome: a resource for the emerging insects as food and feed industry.</title>
        <authorList>
            <person name="Eriksson T."/>
            <person name="Andere A."/>
            <person name="Kelstrup H."/>
            <person name="Emery V."/>
            <person name="Picard C."/>
        </authorList>
    </citation>
    <scope>NUCLEOTIDE SEQUENCE</scope>
    <source>
        <strain evidence="2">Stoneville</strain>
        <tissue evidence="2">Whole head</tissue>
    </source>
</reference>
<gene>
    <name evidence="2" type="ORF">GEV33_012970</name>
</gene>
<dbReference type="EMBL" id="JABDTM020027891">
    <property type="protein sequence ID" value="KAH0809819.1"/>
    <property type="molecule type" value="Genomic_DNA"/>
</dbReference>
<comment type="caution">
    <text evidence="2">The sequence shown here is derived from an EMBL/GenBank/DDBJ whole genome shotgun (WGS) entry which is preliminary data.</text>
</comment>
<accession>A0A8J6H7U0</accession>
<evidence type="ECO:0000313" key="2">
    <source>
        <dbReference type="EMBL" id="KAH0809819.1"/>
    </source>
</evidence>